<evidence type="ECO:0000256" key="1">
    <source>
        <dbReference type="SAM" id="MobiDB-lite"/>
    </source>
</evidence>
<evidence type="ECO:0000313" key="3">
    <source>
        <dbReference type="EMBL" id="CAH2032184.1"/>
    </source>
</evidence>
<name>A0ABN8HLQ1_9BACT</name>
<keyword evidence="2" id="KW-0812">Transmembrane</keyword>
<sequence length="248" mass="27094">MFTRTKGLCKHVIPSGNTGNVPSFHAAAPIPPPLIDYAQPFRLRDTPVITDIDEIQPWYRRGWVALLGLTICAAVAVTVYQQWRAGRTAPPRKPATPAVVAPPKPVAKPQQAPLSSTPQPQKPFAVHGTGRPKDLPSFVPHDGLDKGYGKEHAGWERYLGQAHEYRIFREKGGAIRSIQVLDKSGAGIQEPFYVTVLKEVAGAAAMRPVSSEIKEGYEIRKGEAGGLQVVQYRDAQGGRLRGIVIIWP</sequence>
<keyword evidence="2" id="KW-1133">Transmembrane helix</keyword>
<dbReference type="EMBL" id="OW150024">
    <property type="protein sequence ID" value="CAH2032184.1"/>
    <property type="molecule type" value="Genomic_DNA"/>
</dbReference>
<keyword evidence="2" id="KW-0472">Membrane</keyword>
<keyword evidence="4" id="KW-1185">Reference proteome</keyword>
<organism evidence="3 4">
    <name type="scientific">Trichlorobacter ammonificans</name>
    <dbReference type="NCBI Taxonomy" id="2916410"/>
    <lineage>
        <taxon>Bacteria</taxon>
        <taxon>Pseudomonadati</taxon>
        <taxon>Thermodesulfobacteriota</taxon>
        <taxon>Desulfuromonadia</taxon>
        <taxon>Geobacterales</taxon>
        <taxon>Geobacteraceae</taxon>
        <taxon>Trichlorobacter</taxon>
    </lineage>
</organism>
<feature type="transmembrane region" description="Helical" evidence="2">
    <location>
        <begin position="63"/>
        <end position="83"/>
    </location>
</feature>
<evidence type="ECO:0000256" key="2">
    <source>
        <dbReference type="SAM" id="Phobius"/>
    </source>
</evidence>
<accession>A0ABN8HLQ1</accession>
<evidence type="ECO:0000313" key="4">
    <source>
        <dbReference type="Proteomes" id="UP001295463"/>
    </source>
</evidence>
<proteinExistence type="predicted"/>
<gene>
    <name evidence="3" type="ORF">GEAMG1_2348</name>
</gene>
<reference evidence="3 4" key="1">
    <citation type="submission" date="2022-03" db="EMBL/GenBank/DDBJ databases">
        <authorList>
            <person name="Koch H."/>
        </authorList>
    </citation>
    <scope>NUCLEOTIDE SEQUENCE [LARGE SCALE GENOMIC DNA]</scope>
    <source>
        <strain evidence="3 4">G1</strain>
    </source>
</reference>
<dbReference type="Proteomes" id="UP001295463">
    <property type="component" value="Chromosome"/>
</dbReference>
<protein>
    <submittedName>
        <fullName evidence="3">Uncharacterized protein</fullName>
    </submittedName>
</protein>
<feature type="region of interest" description="Disordered" evidence="1">
    <location>
        <begin position="87"/>
        <end position="143"/>
    </location>
</feature>